<keyword evidence="3 5" id="KW-0808">Transferase</keyword>
<dbReference type="AlphaFoldDB" id="A0A3D9QWG2"/>
<dbReference type="RefSeq" id="WP_116191716.1">
    <property type="nucleotide sequence ID" value="NZ_QTTN01000039.1"/>
</dbReference>
<sequence>MDSKERFSDRVDVYAKYRPTYPQSAIDYLYETVRFTPQSEIADVGAGTGIFSELLLNRGSKVVALEPNEAMRNAAVARLGGDGRFQAVNGSAEVTGLADQSVDYIVCAQSFHWFDRARTGAEFKRILRPGGKVVLIWNTRLTEGTPFREQYEQLILTYGTDYKTVSQKNILPEDLAAFFHNGDMQAARFANDQRLDFEGMIGRLTSSSYIPMPGAPGYEAMMADLRRLYDQYQENGCVTFEYETELYWGSL</sequence>
<dbReference type="PANTHER" id="PTHR44942:SF4">
    <property type="entry name" value="METHYLTRANSFERASE TYPE 11 DOMAIN-CONTAINING PROTEIN"/>
    <property type="match status" value="1"/>
</dbReference>
<evidence type="ECO:0000256" key="3">
    <source>
        <dbReference type="ARBA" id="ARBA00022679"/>
    </source>
</evidence>
<keyword evidence="6" id="KW-1185">Reference proteome</keyword>
<name>A0A3D9QWG2_9BACL</name>
<protein>
    <submittedName>
        <fullName evidence="5">Methyltransferase family protein</fullName>
    </submittedName>
</protein>
<gene>
    <name evidence="5" type="ORF">A8990_13934</name>
</gene>
<dbReference type="EMBL" id="QTTN01000039">
    <property type="protein sequence ID" value="REE68045.1"/>
    <property type="molecule type" value="Genomic_DNA"/>
</dbReference>
<dbReference type="Proteomes" id="UP000256304">
    <property type="component" value="Unassembled WGS sequence"/>
</dbReference>
<evidence type="ECO:0000256" key="2">
    <source>
        <dbReference type="ARBA" id="ARBA00022603"/>
    </source>
</evidence>
<reference evidence="5 6" key="1">
    <citation type="submission" date="2018-08" db="EMBL/GenBank/DDBJ databases">
        <title>Genomic Encyclopedia of Type Strains, Phase III (KMG-III): the genomes of soil and plant-associated and newly described type strains.</title>
        <authorList>
            <person name="Whitman W."/>
        </authorList>
    </citation>
    <scope>NUCLEOTIDE SEQUENCE [LARGE SCALE GENOMIC DNA]</scope>
    <source>
        <strain evidence="5 6">CGMCC 1.10966</strain>
    </source>
</reference>
<dbReference type="SUPFAM" id="SSF53335">
    <property type="entry name" value="S-adenosyl-L-methionine-dependent methyltransferases"/>
    <property type="match status" value="1"/>
</dbReference>
<dbReference type="InterPro" id="IPR051052">
    <property type="entry name" value="Diverse_substrate_MTase"/>
</dbReference>
<keyword evidence="2 5" id="KW-0489">Methyltransferase</keyword>
<organism evidence="5 6">
    <name type="scientific">Paenibacillus taihuensis</name>
    <dbReference type="NCBI Taxonomy" id="1156355"/>
    <lineage>
        <taxon>Bacteria</taxon>
        <taxon>Bacillati</taxon>
        <taxon>Bacillota</taxon>
        <taxon>Bacilli</taxon>
        <taxon>Bacillales</taxon>
        <taxon>Paenibacillaceae</taxon>
        <taxon>Paenibacillus</taxon>
    </lineage>
</organism>
<evidence type="ECO:0000259" key="4">
    <source>
        <dbReference type="Pfam" id="PF08241"/>
    </source>
</evidence>
<evidence type="ECO:0000313" key="5">
    <source>
        <dbReference type="EMBL" id="REE68045.1"/>
    </source>
</evidence>
<proteinExistence type="inferred from homology"/>
<dbReference type="InterPro" id="IPR013216">
    <property type="entry name" value="Methyltransf_11"/>
</dbReference>
<dbReference type="CDD" id="cd02440">
    <property type="entry name" value="AdoMet_MTases"/>
    <property type="match status" value="1"/>
</dbReference>
<dbReference type="GO" id="GO:0008757">
    <property type="term" value="F:S-adenosylmethionine-dependent methyltransferase activity"/>
    <property type="evidence" value="ECO:0007669"/>
    <property type="project" value="InterPro"/>
</dbReference>
<accession>A0A3D9QWG2</accession>
<dbReference type="Gene3D" id="3.40.50.150">
    <property type="entry name" value="Vaccinia Virus protein VP39"/>
    <property type="match status" value="1"/>
</dbReference>
<evidence type="ECO:0000313" key="6">
    <source>
        <dbReference type="Proteomes" id="UP000256304"/>
    </source>
</evidence>
<dbReference type="GO" id="GO:0032259">
    <property type="term" value="P:methylation"/>
    <property type="evidence" value="ECO:0007669"/>
    <property type="project" value="UniProtKB-KW"/>
</dbReference>
<feature type="domain" description="Methyltransferase type 11" evidence="4">
    <location>
        <begin position="43"/>
        <end position="135"/>
    </location>
</feature>
<dbReference type="InterPro" id="IPR029063">
    <property type="entry name" value="SAM-dependent_MTases_sf"/>
</dbReference>
<comment type="caution">
    <text evidence="5">The sequence shown here is derived from an EMBL/GenBank/DDBJ whole genome shotgun (WGS) entry which is preliminary data.</text>
</comment>
<evidence type="ECO:0000256" key="1">
    <source>
        <dbReference type="ARBA" id="ARBA00008361"/>
    </source>
</evidence>
<dbReference type="OrthoDB" id="9797252at2"/>
<comment type="similarity">
    <text evidence="1">Belongs to the methyltransferase superfamily.</text>
</comment>
<dbReference type="Pfam" id="PF08241">
    <property type="entry name" value="Methyltransf_11"/>
    <property type="match status" value="1"/>
</dbReference>
<dbReference type="PANTHER" id="PTHR44942">
    <property type="entry name" value="METHYLTRANSF_11 DOMAIN-CONTAINING PROTEIN"/>
    <property type="match status" value="1"/>
</dbReference>